<protein>
    <recommendedName>
        <fullName evidence="1">Chitosanase</fullName>
        <ecNumber evidence="1">3.2.1.132</ecNumber>
    </recommendedName>
</protein>
<comment type="catalytic activity">
    <reaction evidence="1">
        <text>Endohydrolysis of beta-(1-&gt;4)-linkages between D-glucosamine residues in a partly acetylated chitosan.</text>
        <dbReference type="EC" id="3.2.1.132"/>
    </reaction>
</comment>
<dbReference type="KEGG" id="bqy:MUS_3567"/>
<keyword evidence="1" id="KW-0964">Secreted</keyword>
<evidence type="ECO:0000256" key="2">
    <source>
        <dbReference type="PIRSR" id="PIRSR036551-1"/>
    </source>
</evidence>
<dbReference type="HOGENOM" id="CLU_067742_0_0_9"/>
<comment type="subcellular location">
    <subcellularLocation>
        <location evidence="1">Secreted</location>
    </subcellularLocation>
</comment>
<dbReference type="Gene3D" id="1.20.141.10">
    <property type="entry name" value="Chitosanase, subunit A, domain 1"/>
    <property type="match status" value="1"/>
</dbReference>
<dbReference type="InterPro" id="IPR000400">
    <property type="entry name" value="Glyco_hydro_46"/>
</dbReference>
<dbReference type="Pfam" id="PF01374">
    <property type="entry name" value="Glyco_hydro_46"/>
    <property type="match status" value="1"/>
</dbReference>
<keyword evidence="1 3" id="KW-0378">Hydrolase</keyword>
<dbReference type="GO" id="GO:0005576">
    <property type="term" value="C:extracellular region"/>
    <property type="evidence" value="ECO:0007669"/>
    <property type="project" value="UniProtKB-SubCell"/>
</dbReference>
<accession>I2C9W4</accession>
<dbReference type="PROSITE" id="PS60000">
    <property type="entry name" value="CHITOSANASE_46_80"/>
    <property type="match status" value="1"/>
</dbReference>
<name>I2C9W4_BACAY</name>
<reference evidence="3 4" key="1">
    <citation type="journal article" date="2012" name="J. Biotechnol.">
        <title>Genome sequence of the plant growth promoting strain Bacillus amyloliquefaciens subsp. plantarum B9601-Y2 and expression of mersacidin and other secondary metabolites.</title>
        <authorList>
            <person name="He P."/>
            <person name="Hao K."/>
            <person name="Blom J."/>
            <person name="Ruckert C."/>
            <person name="Vater J."/>
            <person name="Mao Z."/>
            <person name="Wu Y."/>
            <person name="Hou M."/>
            <person name="He P."/>
            <person name="He Y."/>
            <person name="Borriss R."/>
        </authorList>
    </citation>
    <scope>NUCLEOTIDE SEQUENCE [LARGE SCALE GENOMIC DNA]</scope>
    <source>
        <strain evidence="3">Y2</strain>
    </source>
</reference>
<dbReference type="InterPro" id="IPR023099">
    <property type="entry name" value="Glyco_hydro_46_N"/>
</dbReference>
<keyword evidence="1 3" id="KW-0326">Glycosidase</keyword>
<dbReference type="EMBL" id="CP003332">
    <property type="protein sequence ID" value="AFJ63438.1"/>
    <property type="molecule type" value="Genomic_DNA"/>
</dbReference>
<comment type="function">
    <text evidence="1">Aids in the defense against invading fungal pathogens by degrading their cell wall chitosan.</text>
</comment>
<proteinExistence type="inferred from homology"/>
<dbReference type="PIRSF" id="PIRSF036551">
    <property type="entry name" value="Chitosanase"/>
    <property type="match status" value="1"/>
</dbReference>
<dbReference type="InterPro" id="IPR023346">
    <property type="entry name" value="Lysozyme-like_dom_sf"/>
</dbReference>
<dbReference type="PATRIC" id="fig|1126211.3.peg.3395"/>
<dbReference type="GO" id="GO:0005975">
    <property type="term" value="P:carbohydrate metabolic process"/>
    <property type="evidence" value="ECO:0007669"/>
    <property type="project" value="UniProtKB-UniRule"/>
</dbReference>
<dbReference type="GO" id="GO:0016977">
    <property type="term" value="F:chitosanase activity"/>
    <property type="evidence" value="ECO:0007669"/>
    <property type="project" value="UniProtKB-UniRule"/>
</dbReference>
<dbReference type="SUPFAM" id="SSF53955">
    <property type="entry name" value="Lysozyme-like"/>
    <property type="match status" value="1"/>
</dbReference>
<dbReference type="CDD" id="cd00978">
    <property type="entry name" value="chitosanase_GH46"/>
    <property type="match status" value="1"/>
</dbReference>
<gene>
    <name evidence="3" type="primary">csn</name>
    <name evidence="3" type="ORF">MUS_3567</name>
</gene>
<organism evidence="3 4">
    <name type="scientific">Bacillus amyloliquefaciens (strain Y2)</name>
    <name type="common">Bacillus amyloliquefaciens subsp. plantarum (strain B9601-Y2)</name>
    <dbReference type="NCBI Taxonomy" id="1155777"/>
    <lineage>
        <taxon>Bacteria</taxon>
        <taxon>Bacillati</taxon>
        <taxon>Bacillota</taxon>
        <taxon>Bacilli</taxon>
        <taxon>Bacillales</taxon>
        <taxon>Bacillaceae</taxon>
        <taxon>Bacillus</taxon>
        <taxon>Bacillus amyloliquefaciens group</taxon>
    </lineage>
</organism>
<feature type="active site" description="Proton donor" evidence="2">
    <location>
        <position position="57"/>
    </location>
</feature>
<dbReference type="EC" id="3.2.1.132" evidence="1"/>
<evidence type="ECO:0000313" key="4">
    <source>
        <dbReference type="Proteomes" id="UP000002878"/>
    </source>
</evidence>
<dbReference type="Proteomes" id="UP000002878">
    <property type="component" value="Chromosome"/>
</dbReference>
<evidence type="ECO:0000313" key="3">
    <source>
        <dbReference type="EMBL" id="AFJ63438.1"/>
    </source>
</evidence>
<evidence type="ECO:0000256" key="1">
    <source>
        <dbReference type="PIRNR" id="PIRNR036551"/>
    </source>
</evidence>
<dbReference type="AlphaFoldDB" id="I2C9W4"/>
<dbReference type="Gene3D" id="3.30.386.10">
    <property type="entry name" value="Chitosanase, subunit A, domain 2"/>
    <property type="match status" value="1"/>
</dbReference>
<sequence>MAMKISLKKKAGFWKKTAVSSLIFTMFFTLMMSGTVFAAGLNKDQKRRAEQLTSIFENGKTEIQYGYVEALDDGRGYTCGRAGFTTATGDALEVVEVYTKAVPNNKLKKYLPELRRLAKDESDDISNLKGFASAWRSLGNDKAFRAAQDKVNDSLYYQPAMKRSENAGLKTALAKAVMYDTVIQHGDGDDPDSFYALIKRTNKKMGGSPKDGTDEKKWLNKFLDVRYDDLMNPSDEDTQDEWRESVARVDVFRDIVKEKNYNLNGPIHVRSSEYGNFTIQ</sequence>
<comment type="similarity">
    <text evidence="1">Belongs to the glycosyl hydrolase 46 family.</text>
</comment>
<feature type="active site" description="Nucleophile" evidence="2">
    <location>
        <position position="73"/>
    </location>
</feature>